<keyword evidence="2" id="KW-0344">Guanine-nucleotide releasing factor</keyword>
<dbReference type="GO" id="GO:0015031">
    <property type="term" value="P:protein transport"/>
    <property type="evidence" value="ECO:0007669"/>
    <property type="project" value="UniProtKB-KW"/>
</dbReference>
<evidence type="ECO:0000313" key="5">
    <source>
        <dbReference type="Proteomes" id="UP001075354"/>
    </source>
</evidence>
<name>A0AAV7X164_9NEOP</name>
<dbReference type="InterPro" id="IPR007515">
    <property type="entry name" value="Mss4"/>
</dbReference>
<dbReference type="GO" id="GO:0007264">
    <property type="term" value="P:small GTPase-mediated signal transduction"/>
    <property type="evidence" value="ECO:0007669"/>
    <property type="project" value="InterPro"/>
</dbReference>
<dbReference type="InterPro" id="IPR011323">
    <property type="entry name" value="Mss4/transl-control_tumour"/>
</dbReference>
<accession>A0AAV7X164</accession>
<dbReference type="GO" id="GO:0005085">
    <property type="term" value="F:guanyl-nucleotide exchange factor activity"/>
    <property type="evidence" value="ECO:0007669"/>
    <property type="project" value="UniProtKB-KW"/>
</dbReference>
<reference evidence="4" key="1">
    <citation type="submission" date="2022-12" db="EMBL/GenBank/DDBJ databases">
        <title>Chromosome-level genome assembly of the bean flower thrips Megalurothrips usitatus.</title>
        <authorList>
            <person name="Ma L."/>
            <person name="Liu Q."/>
            <person name="Li H."/>
            <person name="Cai W."/>
        </authorList>
    </citation>
    <scope>NUCLEOTIDE SEQUENCE</scope>
    <source>
        <strain evidence="4">Cailab_2022a</strain>
    </source>
</reference>
<dbReference type="GO" id="GO:0016020">
    <property type="term" value="C:membrane"/>
    <property type="evidence" value="ECO:0007669"/>
    <property type="project" value="TreeGrafter"/>
</dbReference>
<protein>
    <recommendedName>
        <fullName evidence="6">Guanine nucleotide exchange factor MSS4 homolog</fullName>
    </recommendedName>
</protein>
<dbReference type="GO" id="GO:0005829">
    <property type="term" value="C:cytosol"/>
    <property type="evidence" value="ECO:0007669"/>
    <property type="project" value="TreeGrafter"/>
</dbReference>
<evidence type="ECO:0000256" key="1">
    <source>
        <dbReference type="ARBA" id="ARBA00022448"/>
    </source>
</evidence>
<evidence type="ECO:0000313" key="4">
    <source>
        <dbReference type="EMBL" id="KAJ1519624.1"/>
    </source>
</evidence>
<proteinExistence type="predicted"/>
<dbReference type="FunFam" id="2.170.150.10:FF:000005">
    <property type="entry name" value="Guanine nucleotide exchange factor MSS4"/>
    <property type="match status" value="1"/>
</dbReference>
<keyword evidence="3" id="KW-0653">Protein transport</keyword>
<dbReference type="PROSITE" id="PS51796">
    <property type="entry name" value="MSS4"/>
    <property type="match status" value="1"/>
</dbReference>
<keyword evidence="5" id="KW-1185">Reference proteome</keyword>
<dbReference type="EMBL" id="JAPTSV010000016">
    <property type="protein sequence ID" value="KAJ1519625.1"/>
    <property type="molecule type" value="Genomic_DNA"/>
</dbReference>
<dbReference type="SUPFAM" id="SSF51316">
    <property type="entry name" value="Mss4-like"/>
    <property type="match status" value="1"/>
</dbReference>
<dbReference type="PANTHER" id="PTHR13276:SF0">
    <property type="entry name" value="GUANINE NUCLEOTIDE EXCHANGE FACTOR MSS4"/>
    <property type="match status" value="1"/>
</dbReference>
<sequence length="122" mass="13622">MTNTVIVSPDLEALLQNGLNKSALTCLHCPSRILNPSVGNYIEKEFSLPSMTKQKDQTDIEKHPVKDFLKVADMFQFENVGFSHTADGVKYLTCADCEMGPIGWHDLQTKECFVALSRVRSS</sequence>
<dbReference type="InterPro" id="IPR011057">
    <property type="entry name" value="Mss4-like_sf"/>
</dbReference>
<dbReference type="Proteomes" id="UP001075354">
    <property type="component" value="Chromosome 16"/>
</dbReference>
<dbReference type="PANTHER" id="PTHR13276">
    <property type="entry name" value="GUANINE NUCLEOTIDE EXCHANGE FACTOR MSS4"/>
    <property type="match status" value="1"/>
</dbReference>
<gene>
    <name evidence="4" type="ORF">ONE63_004898</name>
</gene>
<evidence type="ECO:0008006" key="6">
    <source>
        <dbReference type="Google" id="ProtNLM"/>
    </source>
</evidence>
<dbReference type="Pfam" id="PF04421">
    <property type="entry name" value="Mss4"/>
    <property type="match status" value="1"/>
</dbReference>
<keyword evidence="1" id="KW-0813">Transport</keyword>
<dbReference type="GO" id="GO:0008270">
    <property type="term" value="F:zinc ion binding"/>
    <property type="evidence" value="ECO:0007669"/>
    <property type="project" value="TreeGrafter"/>
</dbReference>
<dbReference type="EMBL" id="JAPTSV010000016">
    <property type="protein sequence ID" value="KAJ1519624.1"/>
    <property type="molecule type" value="Genomic_DNA"/>
</dbReference>
<comment type="caution">
    <text evidence="4">The sequence shown here is derived from an EMBL/GenBank/DDBJ whole genome shotgun (WGS) entry which is preliminary data.</text>
</comment>
<evidence type="ECO:0000256" key="2">
    <source>
        <dbReference type="ARBA" id="ARBA00022658"/>
    </source>
</evidence>
<dbReference type="Gene3D" id="2.170.150.10">
    <property type="entry name" value="Metal Binding Protein, Guanine Nucleotide Exchange Factor, Chain A"/>
    <property type="match status" value="1"/>
</dbReference>
<dbReference type="AlphaFoldDB" id="A0AAV7X164"/>
<organism evidence="4 5">
    <name type="scientific">Megalurothrips usitatus</name>
    <name type="common">bean blossom thrips</name>
    <dbReference type="NCBI Taxonomy" id="439358"/>
    <lineage>
        <taxon>Eukaryota</taxon>
        <taxon>Metazoa</taxon>
        <taxon>Ecdysozoa</taxon>
        <taxon>Arthropoda</taxon>
        <taxon>Hexapoda</taxon>
        <taxon>Insecta</taxon>
        <taxon>Pterygota</taxon>
        <taxon>Neoptera</taxon>
        <taxon>Paraneoptera</taxon>
        <taxon>Thysanoptera</taxon>
        <taxon>Terebrantia</taxon>
        <taxon>Thripoidea</taxon>
        <taxon>Thripidae</taxon>
        <taxon>Megalurothrips</taxon>
    </lineage>
</organism>
<evidence type="ECO:0000256" key="3">
    <source>
        <dbReference type="ARBA" id="ARBA00022927"/>
    </source>
</evidence>
<dbReference type="GO" id="GO:0006892">
    <property type="term" value="P:post-Golgi vesicle-mediated transport"/>
    <property type="evidence" value="ECO:0007669"/>
    <property type="project" value="TreeGrafter"/>
</dbReference>